<name>A0ABW9ANS5_9BURK</name>
<protein>
    <submittedName>
        <fullName evidence="1">Uncharacterized protein</fullName>
    </submittedName>
</protein>
<sequence>MYTMTLREQADVLARISATAPHDTARSAAITAVREDRATALQVLEIHHCLQRWAELGKGIARDEARRALAQVEGDTPGVRWYETGGGSRG</sequence>
<dbReference type="EMBL" id="JAQQEZ010000008">
    <property type="protein sequence ID" value="MFM0002232.1"/>
    <property type="molecule type" value="Genomic_DNA"/>
</dbReference>
<reference evidence="1 2" key="1">
    <citation type="journal article" date="2024" name="Chem. Sci.">
        <title>Discovery of megapolipeptins by genome mining of a Burkholderiales bacteria collection.</title>
        <authorList>
            <person name="Paulo B.S."/>
            <person name="Recchia M.J.J."/>
            <person name="Lee S."/>
            <person name="Fergusson C.H."/>
            <person name="Romanowski S.B."/>
            <person name="Hernandez A."/>
            <person name="Krull N."/>
            <person name="Liu D.Y."/>
            <person name="Cavanagh H."/>
            <person name="Bos A."/>
            <person name="Gray C.A."/>
            <person name="Murphy B.T."/>
            <person name="Linington R.G."/>
            <person name="Eustaquio A.S."/>
        </authorList>
    </citation>
    <scope>NUCLEOTIDE SEQUENCE [LARGE SCALE GENOMIC DNA]</scope>
    <source>
        <strain evidence="1 2">RL17-350-BIC-A</strain>
    </source>
</reference>
<dbReference type="RefSeq" id="WP_408177615.1">
    <property type="nucleotide sequence ID" value="NZ_JAQQEZ010000008.1"/>
</dbReference>
<gene>
    <name evidence="1" type="ORF">PQR57_14530</name>
</gene>
<keyword evidence="2" id="KW-1185">Reference proteome</keyword>
<evidence type="ECO:0000313" key="1">
    <source>
        <dbReference type="EMBL" id="MFM0002232.1"/>
    </source>
</evidence>
<organism evidence="1 2">
    <name type="scientific">Paraburkholderia dipogonis</name>
    <dbReference type="NCBI Taxonomy" id="1211383"/>
    <lineage>
        <taxon>Bacteria</taxon>
        <taxon>Pseudomonadati</taxon>
        <taxon>Pseudomonadota</taxon>
        <taxon>Betaproteobacteria</taxon>
        <taxon>Burkholderiales</taxon>
        <taxon>Burkholderiaceae</taxon>
        <taxon>Paraburkholderia</taxon>
    </lineage>
</organism>
<comment type="caution">
    <text evidence="1">The sequence shown here is derived from an EMBL/GenBank/DDBJ whole genome shotgun (WGS) entry which is preliminary data.</text>
</comment>
<evidence type="ECO:0000313" key="2">
    <source>
        <dbReference type="Proteomes" id="UP001629230"/>
    </source>
</evidence>
<proteinExistence type="predicted"/>
<dbReference type="Proteomes" id="UP001629230">
    <property type="component" value="Unassembled WGS sequence"/>
</dbReference>
<accession>A0ABW9ANS5</accession>